<dbReference type="AlphaFoldDB" id="A0A2P7U1C2"/>
<dbReference type="RefSeq" id="WP_106740886.1">
    <property type="nucleotide sequence ID" value="NZ_PXYY01000016.1"/>
</dbReference>
<name>A0A2P7U1C2_9NEIS</name>
<gene>
    <name evidence="1" type="ORF">C7N83_04300</name>
</gene>
<organism evidence="1 2">
    <name type="scientific">Neisseria iguanae</name>
    <dbReference type="NCBI Taxonomy" id="90242"/>
    <lineage>
        <taxon>Bacteria</taxon>
        <taxon>Pseudomonadati</taxon>
        <taxon>Pseudomonadota</taxon>
        <taxon>Betaproteobacteria</taxon>
        <taxon>Neisseriales</taxon>
        <taxon>Neisseriaceae</taxon>
        <taxon>Neisseria</taxon>
    </lineage>
</organism>
<keyword evidence="2" id="KW-1185">Reference proteome</keyword>
<evidence type="ECO:0000313" key="1">
    <source>
        <dbReference type="EMBL" id="PSJ80776.1"/>
    </source>
</evidence>
<dbReference type="EMBL" id="PXYY01000016">
    <property type="protein sequence ID" value="PSJ80776.1"/>
    <property type="molecule type" value="Genomic_DNA"/>
</dbReference>
<reference evidence="1 2" key="1">
    <citation type="submission" date="2018-03" db="EMBL/GenBank/DDBJ databases">
        <title>Neisseria weixii sp. nov., isolated from the intestinal contents of Tibetan Plateau pika (Ochotona curzoniae) in Yushu, Qinghai Province, China.</title>
        <authorList>
            <person name="Gui Z."/>
        </authorList>
    </citation>
    <scope>NUCLEOTIDE SEQUENCE [LARGE SCALE GENOMIC DNA]</scope>
    <source>
        <strain evidence="1 2">ATCC 51483</strain>
    </source>
</reference>
<sequence length="77" mass="8488">MSASPIVGQKSAYAEVILKEGGFTRWAGKTGRRRGKVGHLTRISSATDGFYAEKMPYDEVKTHLRQSENIFQTALGV</sequence>
<comment type="caution">
    <text evidence="1">The sequence shown here is derived from an EMBL/GenBank/DDBJ whole genome shotgun (WGS) entry which is preliminary data.</text>
</comment>
<evidence type="ECO:0000313" key="2">
    <source>
        <dbReference type="Proteomes" id="UP000241868"/>
    </source>
</evidence>
<accession>A0A2P7U1C2</accession>
<dbReference type="Proteomes" id="UP000241868">
    <property type="component" value="Unassembled WGS sequence"/>
</dbReference>
<proteinExistence type="predicted"/>
<protein>
    <submittedName>
        <fullName evidence="1">Uncharacterized protein</fullName>
    </submittedName>
</protein>